<accession>A0A7J6CWJ1</accession>
<dbReference type="PANTHER" id="PTHR45784">
    <property type="entry name" value="C-TYPE LECTIN DOMAIN FAMILY 20 MEMBER A-RELATED"/>
    <property type="match status" value="1"/>
</dbReference>
<dbReference type="EMBL" id="JAAMOB010000007">
    <property type="protein sequence ID" value="KAF4111706.1"/>
    <property type="molecule type" value="Genomic_DNA"/>
</dbReference>
<dbReference type="PROSITE" id="PS50041">
    <property type="entry name" value="C_TYPE_LECTIN_2"/>
    <property type="match status" value="1"/>
</dbReference>
<reference evidence="2 3" key="1">
    <citation type="submission" date="2020-04" db="EMBL/GenBank/DDBJ databases">
        <title>Chromosome-level genome assembly of a cyprinid fish Onychostoma macrolepis by integration of Nanopore Sequencing, Bionano and Hi-C technology.</title>
        <authorList>
            <person name="Wang D."/>
        </authorList>
    </citation>
    <scope>NUCLEOTIDE SEQUENCE [LARGE SCALE GENOMIC DNA]</scope>
    <source>
        <strain evidence="2">SWU-2019</strain>
        <tissue evidence="2">Muscle</tissue>
    </source>
</reference>
<dbReference type="InterPro" id="IPR016186">
    <property type="entry name" value="C-type_lectin-like/link_sf"/>
</dbReference>
<gene>
    <name evidence="2" type="ORF">G5714_008737</name>
</gene>
<dbReference type="InterPro" id="IPR016187">
    <property type="entry name" value="CTDL_fold"/>
</dbReference>
<evidence type="ECO:0000313" key="3">
    <source>
        <dbReference type="Proteomes" id="UP000579812"/>
    </source>
</evidence>
<feature type="domain" description="C-type lectin" evidence="1">
    <location>
        <begin position="30"/>
        <end position="134"/>
    </location>
</feature>
<name>A0A7J6CWJ1_9TELE</name>
<protein>
    <recommendedName>
        <fullName evidence="1">C-type lectin domain-containing protein</fullName>
    </recommendedName>
</protein>
<sequence length="200" mass="23111">MLHSNGYWHDEDCNLKCVTICQSDQGPVLITDEEMSWKQAQRFCRENFLDLYTVKTESENQLLRMMNQNDSSCIWIGLYRDSWKWSDQTNTSSSLRWAVGQPDNLFGSEICAAVDEDGRIADELCSRRFFFFCKSPLQGPPGHLNKAIRIIPQGKSFPSDILSKVQQKLQERGMAADVKVSWQEQPNGTVFQKLNEDQYR</sequence>
<dbReference type="AlphaFoldDB" id="A0A7J6CWJ1"/>
<dbReference type="Proteomes" id="UP000579812">
    <property type="component" value="Unassembled WGS sequence"/>
</dbReference>
<organism evidence="2 3">
    <name type="scientific">Onychostoma macrolepis</name>
    <dbReference type="NCBI Taxonomy" id="369639"/>
    <lineage>
        <taxon>Eukaryota</taxon>
        <taxon>Metazoa</taxon>
        <taxon>Chordata</taxon>
        <taxon>Craniata</taxon>
        <taxon>Vertebrata</taxon>
        <taxon>Euteleostomi</taxon>
        <taxon>Actinopterygii</taxon>
        <taxon>Neopterygii</taxon>
        <taxon>Teleostei</taxon>
        <taxon>Ostariophysi</taxon>
        <taxon>Cypriniformes</taxon>
        <taxon>Cyprinidae</taxon>
        <taxon>Acrossocheilinae</taxon>
        <taxon>Onychostoma</taxon>
    </lineage>
</organism>
<keyword evidence="3" id="KW-1185">Reference proteome</keyword>
<dbReference type="SUPFAM" id="SSF56436">
    <property type="entry name" value="C-type lectin-like"/>
    <property type="match status" value="1"/>
</dbReference>
<dbReference type="Pfam" id="PF00059">
    <property type="entry name" value="Lectin_C"/>
    <property type="match status" value="1"/>
</dbReference>
<evidence type="ECO:0000259" key="1">
    <source>
        <dbReference type="PROSITE" id="PS50041"/>
    </source>
</evidence>
<dbReference type="Gene3D" id="3.10.100.10">
    <property type="entry name" value="Mannose-Binding Protein A, subunit A"/>
    <property type="match status" value="1"/>
</dbReference>
<dbReference type="SMART" id="SM00034">
    <property type="entry name" value="CLECT"/>
    <property type="match status" value="1"/>
</dbReference>
<evidence type="ECO:0000313" key="2">
    <source>
        <dbReference type="EMBL" id="KAF4111706.1"/>
    </source>
</evidence>
<comment type="caution">
    <text evidence="2">The sequence shown here is derived from an EMBL/GenBank/DDBJ whole genome shotgun (WGS) entry which is preliminary data.</text>
</comment>
<dbReference type="InterPro" id="IPR001304">
    <property type="entry name" value="C-type_lectin-like"/>
</dbReference>
<proteinExistence type="predicted"/>
<dbReference type="PANTHER" id="PTHR45784:SF3">
    <property type="entry name" value="C-TYPE LECTIN DOMAIN FAMILY 4 MEMBER K-LIKE-RELATED"/>
    <property type="match status" value="1"/>
</dbReference>